<dbReference type="PANTHER" id="PTHR31111:SF125">
    <property type="entry name" value="F-BOX PROTEIN CPR30-LIKE"/>
    <property type="match status" value="1"/>
</dbReference>
<dbReference type="Proteomes" id="UP001558713">
    <property type="component" value="Unassembled WGS sequence"/>
</dbReference>
<dbReference type="InterPro" id="IPR017451">
    <property type="entry name" value="F-box-assoc_interact_dom"/>
</dbReference>
<organism evidence="2 3">
    <name type="scientific">Cardamine amara subsp. amara</name>
    <dbReference type="NCBI Taxonomy" id="228776"/>
    <lineage>
        <taxon>Eukaryota</taxon>
        <taxon>Viridiplantae</taxon>
        <taxon>Streptophyta</taxon>
        <taxon>Embryophyta</taxon>
        <taxon>Tracheophyta</taxon>
        <taxon>Spermatophyta</taxon>
        <taxon>Magnoliopsida</taxon>
        <taxon>eudicotyledons</taxon>
        <taxon>Gunneridae</taxon>
        <taxon>Pentapetalae</taxon>
        <taxon>rosids</taxon>
        <taxon>malvids</taxon>
        <taxon>Brassicales</taxon>
        <taxon>Brassicaceae</taxon>
        <taxon>Cardamineae</taxon>
        <taxon>Cardamine</taxon>
    </lineage>
</organism>
<dbReference type="PANTHER" id="PTHR31111">
    <property type="entry name" value="BNAA05G37150D PROTEIN-RELATED"/>
    <property type="match status" value="1"/>
</dbReference>
<dbReference type="Pfam" id="PF08268">
    <property type="entry name" value="FBA_3"/>
    <property type="match status" value="1"/>
</dbReference>
<comment type="caution">
    <text evidence="2">The sequence shown here is derived from an EMBL/GenBank/DDBJ whole genome shotgun (WGS) entry which is preliminary data.</text>
</comment>
<dbReference type="SUPFAM" id="SSF81383">
    <property type="entry name" value="F-box domain"/>
    <property type="match status" value="1"/>
</dbReference>
<dbReference type="InterPro" id="IPR001810">
    <property type="entry name" value="F-box_dom"/>
</dbReference>
<dbReference type="Gene3D" id="1.20.1280.50">
    <property type="match status" value="1"/>
</dbReference>
<dbReference type="AlphaFoldDB" id="A0ABD1C8D2"/>
<dbReference type="NCBIfam" id="TIGR01640">
    <property type="entry name" value="F_box_assoc_1"/>
    <property type="match status" value="1"/>
</dbReference>
<dbReference type="InterPro" id="IPR013187">
    <property type="entry name" value="F-box-assoc_dom_typ3"/>
</dbReference>
<dbReference type="CDD" id="cd22157">
    <property type="entry name" value="F-box_AtFBW1-like"/>
    <property type="match status" value="1"/>
</dbReference>
<name>A0ABD1C8D2_CARAN</name>
<proteinExistence type="predicted"/>
<evidence type="ECO:0000313" key="2">
    <source>
        <dbReference type="EMBL" id="KAL1225697.1"/>
    </source>
</evidence>
<feature type="domain" description="F-box" evidence="1">
    <location>
        <begin position="11"/>
        <end position="60"/>
    </location>
</feature>
<dbReference type="InterPro" id="IPR036047">
    <property type="entry name" value="F-box-like_dom_sf"/>
</dbReference>
<reference evidence="2 3" key="1">
    <citation type="submission" date="2024-04" db="EMBL/GenBank/DDBJ databases">
        <title>Genome assembly C_amara_ONT_v2.</title>
        <authorList>
            <person name="Yant L."/>
            <person name="Moore C."/>
            <person name="Slenker M."/>
        </authorList>
    </citation>
    <scope>NUCLEOTIDE SEQUENCE [LARGE SCALE GENOMIC DNA]</scope>
    <source>
        <tissue evidence="2">Leaf</tissue>
    </source>
</reference>
<evidence type="ECO:0000313" key="3">
    <source>
        <dbReference type="Proteomes" id="UP001558713"/>
    </source>
</evidence>
<keyword evidence="3" id="KW-1185">Reference proteome</keyword>
<gene>
    <name evidence="2" type="ORF">V5N11_025795</name>
</gene>
<dbReference type="PROSITE" id="PS50181">
    <property type="entry name" value="FBOX"/>
    <property type="match status" value="1"/>
</dbReference>
<sequence>MNNLQVSEDHVAQIFDLPNDLIINILSRLPAKSLAKCRCVSKLWSSIFRRPRFNEFFPIKSSASPRFMFTFVVEDKILFFLSPQPQDPNENSSSVASYLVGSDHHTEFTGNQELCLPINGFVCRQYQVIKYRKVVAICNPITGESLTLPKMGAQFIDARSYFGFDPINKQFKVLCLTWHNMGIHVKSEKYQVMTLGVGKVLWRTIKCRKPHYPLHDGICINGVLYYRAHDVEKGSGISIIVCFDVRSEEFKFINLDKDMLVGSSWVLINYKGKLGAVDINVNRFMLVVLEDARNHKWSKHIIYKVPDSWRELRITTPLQFVGATSTGEIVLSPAYLTDPFYVYYYNLERNTLIRVRVQGLEAFPNHRVHTFLDYVEDFNLM</sequence>
<dbReference type="EMBL" id="JBANAX010000022">
    <property type="protein sequence ID" value="KAL1225697.1"/>
    <property type="molecule type" value="Genomic_DNA"/>
</dbReference>
<dbReference type="Pfam" id="PF00646">
    <property type="entry name" value="F-box"/>
    <property type="match status" value="1"/>
</dbReference>
<accession>A0ABD1C8D2</accession>
<dbReference type="SMART" id="SM00256">
    <property type="entry name" value="FBOX"/>
    <property type="match status" value="1"/>
</dbReference>
<evidence type="ECO:0000259" key="1">
    <source>
        <dbReference type="PROSITE" id="PS50181"/>
    </source>
</evidence>
<protein>
    <submittedName>
        <fullName evidence="2">F-box protein</fullName>
    </submittedName>
</protein>